<accession>A0A6G1J7Z7</accession>
<evidence type="ECO:0000313" key="1">
    <source>
        <dbReference type="EMBL" id="KAF2686657.1"/>
    </source>
</evidence>
<evidence type="ECO:0000313" key="2">
    <source>
        <dbReference type="Proteomes" id="UP000799291"/>
    </source>
</evidence>
<sequence length="212" mass="23909">MQVASVHGWARTISDEHPMPVTSSASEDLGGYFQCDRSGPFRTPNSFGNLGGTQLIDIHYPWSRSPADVSGQLRTDLDWNSRGPSPHAIPLRRQRRSELIRPRNMAGFLMDDLSGDERVLDPRATSLRERRGFRSALAILNRHLQGQCDPSNDHTHVDIHSDLDRAGRLARIDAHVAEGRARQDAIEARQRHCQHRGRYALVDFGSYFDFSS</sequence>
<organism evidence="1 2">
    <name type="scientific">Lentithecium fluviatile CBS 122367</name>
    <dbReference type="NCBI Taxonomy" id="1168545"/>
    <lineage>
        <taxon>Eukaryota</taxon>
        <taxon>Fungi</taxon>
        <taxon>Dikarya</taxon>
        <taxon>Ascomycota</taxon>
        <taxon>Pezizomycotina</taxon>
        <taxon>Dothideomycetes</taxon>
        <taxon>Pleosporomycetidae</taxon>
        <taxon>Pleosporales</taxon>
        <taxon>Massarineae</taxon>
        <taxon>Lentitheciaceae</taxon>
        <taxon>Lentithecium</taxon>
    </lineage>
</organism>
<reference evidence="1" key="1">
    <citation type="journal article" date="2020" name="Stud. Mycol.">
        <title>101 Dothideomycetes genomes: a test case for predicting lifestyles and emergence of pathogens.</title>
        <authorList>
            <person name="Haridas S."/>
            <person name="Albert R."/>
            <person name="Binder M."/>
            <person name="Bloem J."/>
            <person name="Labutti K."/>
            <person name="Salamov A."/>
            <person name="Andreopoulos B."/>
            <person name="Baker S."/>
            <person name="Barry K."/>
            <person name="Bills G."/>
            <person name="Bluhm B."/>
            <person name="Cannon C."/>
            <person name="Castanera R."/>
            <person name="Culley D."/>
            <person name="Daum C."/>
            <person name="Ezra D."/>
            <person name="Gonzalez J."/>
            <person name="Henrissat B."/>
            <person name="Kuo A."/>
            <person name="Liang C."/>
            <person name="Lipzen A."/>
            <person name="Lutzoni F."/>
            <person name="Magnuson J."/>
            <person name="Mondo S."/>
            <person name="Nolan M."/>
            <person name="Ohm R."/>
            <person name="Pangilinan J."/>
            <person name="Park H.-J."/>
            <person name="Ramirez L."/>
            <person name="Alfaro M."/>
            <person name="Sun H."/>
            <person name="Tritt A."/>
            <person name="Yoshinaga Y."/>
            <person name="Zwiers L.-H."/>
            <person name="Turgeon B."/>
            <person name="Goodwin S."/>
            <person name="Spatafora J."/>
            <person name="Crous P."/>
            <person name="Grigoriev I."/>
        </authorList>
    </citation>
    <scope>NUCLEOTIDE SEQUENCE</scope>
    <source>
        <strain evidence="1">CBS 122367</strain>
    </source>
</reference>
<dbReference type="Proteomes" id="UP000799291">
    <property type="component" value="Unassembled WGS sequence"/>
</dbReference>
<name>A0A6G1J7Z7_9PLEO</name>
<dbReference type="EMBL" id="MU005576">
    <property type="protein sequence ID" value="KAF2686657.1"/>
    <property type="molecule type" value="Genomic_DNA"/>
</dbReference>
<proteinExistence type="predicted"/>
<gene>
    <name evidence="1" type="ORF">K458DRAFT_402232</name>
</gene>
<dbReference type="AlphaFoldDB" id="A0A6G1J7Z7"/>
<keyword evidence="2" id="KW-1185">Reference proteome</keyword>
<protein>
    <submittedName>
        <fullName evidence="1">Uncharacterized protein</fullName>
    </submittedName>
</protein>